<feature type="compositionally biased region" description="Basic residues" evidence="1">
    <location>
        <begin position="30"/>
        <end position="41"/>
    </location>
</feature>
<comment type="caution">
    <text evidence="2">The sequence shown here is derived from an EMBL/GenBank/DDBJ whole genome shotgun (WGS) entry which is preliminary data.</text>
</comment>
<keyword evidence="3" id="KW-1185">Reference proteome</keyword>
<sequence length="58" mass="6786">VQFLEICFSIVPWGVHQAKKKQHQRETTMKKKKKKKKKKKNGVNSENSILVSTHLKVL</sequence>
<feature type="region of interest" description="Disordered" evidence="1">
    <location>
        <begin position="19"/>
        <end position="58"/>
    </location>
</feature>
<dbReference type="Gramene" id="OE9A103365T1">
    <property type="protein sequence ID" value="OE9A103365C1"/>
    <property type="gene ID" value="OE9A103365"/>
</dbReference>
<feature type="non-terminal residue" evidence="2">
    <location>
        <position position="58"/>
    </location>
</feature>
<dbReference type="Proteomes" id="UP000594638">
    <property type="component" value="Unassembled WGS sequence"/>
</dbReference>
<gene>
    <name evidence="2" type="ORF">OLEA9_A103365</name>
</gene>
<reference evidence="2 3" key="1">
    <citation type="submission" date="2019-12" db="EMBL/GenBank/DDBJ databases">
        <authorList>
            <person name="Alioto T."/>
            <person name="Alioto T."/>
            <person name="Gomez Garrido J."/>
        </authorList>
    </citation>
    <scope>NUCLEOTIDE SEQUENCE [LARGE SCALE GENOMIC DNA]</scope>
</reference>
<evidence type="ECO:0000313" key="3">
    <source>
        <dbReference type="Proteomes" id="UP000594638"/>
    </source>
</evidence>
<dbReference type="AlphaFoldDB" id="A0A8S0VJH9"/>
<organism evidence="2 3">
    <name type="scientific">Olea europaea subsp. europaea</name>
    <dbReference type="NCBI Taxonomy" id="158383"/>
    <lineage>
        <taxon>Eukaryota</taxon>
        <taxon>Viridiplantae</taxon>
        <taxon>Streptophyta</taxon>
        <taxon>Embryophyta</taxon>
        <taxon>Tracheophyta</taxon>
        <taxon>Spermatophyta</taxon>
        <taxon>Magnoliopsida</taxon>
        <taxon>eudicotyledons</taxon>
        <taxon>Gunneridae</taxon>
        <taxon>Pentapetalae</taxon>
        <taxon>asterids</taxon>
        <taxon>lamiids</taxon>
        <taxon>Lamiales</taxon>
        <taxon>Oleaceae</taxon>
        <taxon>Oleeae</taxon>
        <taxon>Olea</taxon>
    </lineage>
</organism>
<protein>
    <submittedName>
        <fullName evidence="2">Uncharacterized protein</fullName>
    </submittedName>
</protein>
<evidence type="ECO:0000313" key="2">
    <source>
        <dbReference type="EMBL" id="CAA3030510.1"/>
    </source>
</evidence>
<accession>A0A8S0VJH9</accession>
<proteinExistence type="predicted"/>
<evidence type="ECO:0000256" key="1">
    <source>
        <dbReference type="SAM" id="MobiDB-lite"/>
    </source>
</evidence>
<name>A0A8S0VJH9_OLEEU</name>
<dbReference type="EMBL" id="CACTIH010009377">
    <property type="protein sequence ID" value="CAA3030510.1"/>
    <property type="molecule type" value="Genomic_DNA"/>
</dbReference>
<feature type="compositionally biased region" description="Polar residues" evidence="1">
    <location>
        <begin position="42"/>
        <end position="51"/>
    </location>
</feature>